<comment type="caution">
    <text evidence="1">The sequence shown here is derived from an EMBL/GenBank/DDBJ whole genome shotgun (WGS) entry which is preliminary data.</text>
</comment>
<accession>A0ABS3B167</accession>
<dbReference type="Proteomes" id="UP000695802">
    <property type="component" value="Unassembled WGS sequence"/>
</dbReference>
<evidence type="ECO:0000313" key="1">
    <source>
        <dbReference type="EMBL" id="MBN6102364.1"/>
    </source>
</evidence>
<dbReference type="Pfam" id="PF22011">
    <property type="entry name" value="DUF6931"/>
    <property type="match status" value="1"/>
</dbReference>
<organism evidence="1 2">
    <name type="scientific">Xanthomonas bonasiae</name>
    <dbReference type="NCBI Taxonomy" id="2810351"/>
    <lineage>
        <taxon>Bacteria</taxon>
        <taxon>Pseudomonadati</taxon>
        <taxon>Pseudomonadota</taxon>
        <taxon>Gammaproteobacteria</taxon>
        <taxon>Lysobacterales</taxon>
        <taxon>Lysobacteraceae</taxon>
        <taxon>Xanthomonas</taxon>
    </lineage>
</organism>
<dbReference type="EMBL" id="JAFIWB010000007">
    <property type="protein sequence ID" value="MBN6102364.1"/>
    <property type="molecule type" value="Genomic_DNA"/>
</dbReference>
<gene>
    <name evidence="1" type="ORF">JR064_09320</name>
</gene>
<keyword evidence="2" id="KW-1185">Reference proteome</keyword>
<evidence type="ECO:0000313" key="2">
    <source>
        <dbReference type="Proteomes" id="UP000695802"/>
    </source>
</evidence>
<proteinExistence type="predicted"/>
<name>A0ABS3B167_9XANT</name>
<reference evidence="1 2" key="1">
    <citation type="submission" date="2021-02" db="EMBL/GenBank/DDBJ databases">
        <title>Taxonomically Unique Crown Gall-Associated Xanthomonas Stains Have Deficiency in Virulence Repertories.</title>
        <authorList>
            <person name="Mafakheri H."/>
            <person name="Taghavi S.M."/>
            <person name="Dimkic I."/>
            <person name="Nemanja K."/>
            <person name="Osdaghi E."/>
        </authorList>
    </citation>
    <scope>NUCLEOTIDE SEQUENCE [LARGE SCALE GENOMIC DNA]</scope>
    <source>
        <strain evidence="1 2">FX4</strain>
    </source>
</reference>
<evidence type="ECO:0008006" key="3">
    <source>
        <dbReference type="Google" id="ProtNLM"/>
    </source>
</evidence>
<sequence length="178" mass="18490">MNAIEKACVDMELSAPARAQLDTAQPAQAAVRVLLDGGQPQDALKLLARLLPKRYVVAWLCQCARGEALSPEDRAGAALAEKWVREPNEANRRAASAFAQAGGYASLGAWLAAAVAWSGGSLAPPTQDTPVPPAEHLTARAAVAAINLLAAQQPAQFEARRHGYALHALELLAGGAAA</sequence>
<protein>
    <recommendedName>
        <fullName evidence="3">Secreted protein</fullName>
    </recommendedName>
</protein>
<dbReference type="InterPro" id="IPR053855">
    <property type="entry name" value="DUF6931"/>
</dbReference>
<dbReference type="RefSeq" id="WP_179569900.1">
    <property type="nucleotide sequence ID" value="NZ_JACSQX010000009.1"/>
</dbReference>